<name>A0A917HDW8_9BACL</name>
<sequence>MSIRPIYRTPRYAERVLPVKAVDRSAAYSFREDEPQLPPVRMRKSLRSAQEREPDYTGYDRSLHLTRLGGWNGGGRWIDQYV</sequence>
<dbReference type="Proteomes" id="UP000600247">
    <property type="component" value="Unassembled WGS sequence"/>
</dbReference>
<organism evidence="1 2">
    <name type="scientific">Paenibacillus radicis</name>
    <name type="common">ex Gao et al. 2016</name>
    <dbReference type="NCBI Taxonomy" id="1737354"/>
    <lineage>
        <taxon>Bacteria</taxon>
        <taxon>Bacillati</taxon>
        <taxon>Bacillota</taxon>
        <taxon>Bacilli</taxon>
        <taxon>Bacillales</taxon>
        <taxon>Paenibacillaceae</taxon>
        <taxon>Paenibacillus</taxon>
    </lineage>
</organism>
<dbReference type="RefSeq" id="WP_188890567.1">
    <property type="nucleotide sequence ID" value="NZ_BMHY01000007.1"/>
</dbReference>
<proteinExistence type="predicted"/>
<dbReference type="EMBL" id="BMHY01000007">
    <property type="protein sequence ID" value="GGG76145.1"/>
    <property type="molecule type" value="Genomic_DNA"/>
</dbReference>
<protein>
    <submittedName>
        <fullName evidence="1">Uncharacterized protein</fullName>
    </submittedName>
</protein>
<reference evidence="1 2" key="1">
    <citation type="journal article" date="2014" name="Int. J. Syst. Evol. Microbiol.">
        <title>Complete genome sequence of Corynebacterium casei LMG S-19264T (=DSM 44701T), isolated from a smear-ripened cheese.</title>
        <authorList>
            <consortium name="US DOE Joint Genome Institute (JGI-PGF)"/>
            <person name="Walter F."/>
            <person name="Albersmeier A."/>
            <person name="Kalinowski J."/>
            <person name="Ruckert C."/>
        </authorList>
    </citation>
    <scope>NUCLEOTIDE SEQUENCE [LARGE SCALE GENOMIC DNA]</scope>
    <source>
        <strain evidence="1 2">CGMCC 1.15286</strain>
    </source>
</reference>
<dbReference type="AlphaFoldDB" id="A0A917HDW8"/>
<keyword evidence="2" id="KW-1185">Reference proteome</keyword>
<gene>
    <name evidence="1" type="ORF">GCM10010918_35750</name>
</gene>
<accession>A0A917HDW8</accession>
<evidence type="ECO:0000313" key="2">
    <source>
        <dbReference type="Proteomes" id="UP000600247"/>
    </source>
</evidence>
<comment type="caution">
    <text evidence="1">The sequence shown here is derived from an EMBL/GenBank/DDBJ whole genome shotgun (WGS) entry which is preliminary data.</text>
</comment>
<evidence type="ECO:0000313" key="1">
    <source>
        <dbReference type="EMBL" id="GGG76145.1"/>
    </source>
</evidence>